<accession>C3L3Y6</accession>
<dbReference type="EMBL" id="CP001102">
    <property type="protein sequence ID" value="ACP21027.1"/>
    <property type="molecule type" value="Genomic_DNA"/>
</dbReference>
<reference evidence="2 3" key="1">
    <citation type="journal article" date="2010" name="J. Bacteriol.">
        <title>The genome of the amoeba symbiont 'Candidatus Amoebophilus asiaticus' reveals common mechanisms for host cell interaction among amoeba-associated bacteria.</title>
        <authorList>
            <person name="Schmitz-Esser S."/>
            <person name="Tischler P."/>
            <person name="Arnold R."/>
            <person name="Montanaro J."/>
            <person name="Wagner M."/>
            <person name="Rattei T."/>
            <person name="Horn M."/>
        </authorList>
    </citation>
    <scope>NUCLEOTIDE SEQUENCE [LARGE SCALE GENOMIC DNA]</scope>
    <source>
        <strain evidence="2 3">5a2</strain>
    </source>
</reference>
<dbReference type="Pfam" id="PF01609">
    <property type="entry name" value="DDE_Tnp_1"/>
    <property type="match status" value="1"/>
</dbReference>
<dbReference type="InterPro" id="IPR002559">
    <property type="entry name" value="Transposase_11"/>
</dbReference>
<evidence type="ECO:0000259" key="1">
    <source>
        <dbReference type="Pfam" id="PF01609"/>
    </source>
</evidence>
<keyword evidence="3" id="KW-1185">Reference proteome</keyword>
<dbReference type="STRING" id="452471.Aasi_1750"/>
<dbReference type="eggNOG" id="COG3293">
    <property type="taxonomic scope" value="Bacteria"/>
</dbReference>
<dbReference type="GO" id="GO:0006313">
    <property type="term" value="P:DNA transposition"/>
    <property type="evidence" value="ECO:0007669"/>
    <property type="project" value="InterPro"/>
</dbReference>
<feature type="domain" description="Transposase IS4-like" evidence="1">
    <location>
        <begin position="5"/>
        <end position="75"/>
    </location>
</feature>
<sequence length="88" mass="9697">MSTEIHVLCDGKGRRIAFHLTGGEIHDLQGADILVEKVNASALLADKDYYAQKRVLASLQESNRVVVIPSKTNHKNKGYYDRSINGGT</sequence>
<proteinExistence type="predicted"/>
<dbReference type="KEGG" id="aas:Aasi_1750"/>
<gene>
    <name evidence="2" type="ordered locus">Aasi_1750</name>
</gene>
<dbReference type="Proteomes" id="UP000001227">
    <property type="component" value="Chromosome"/>
</dbReference>
<evidence type="ECO:0000313" key="2">
    <source>
        <dbReference type="EMBL" id="ACP21027.1"/>
    </source>
</evidence>
<dbReference type="HOGENOM" id="CLU_055261_10_0_10"/>
<dbReference type="GO" id="GO:0004803">
    <property type="term" value="F:transposase activity"/>
    <property type="evidence" value="ECO:0007669"/>
    <property type="project" value="InterPro"/>
</dbReference>
<organism evidence="2 3">
    <name type="scientific">Amoebophilus asiaticus (strain 5a2)</name>
    <dbReference type="NCBI Taxonomy" id="452471"/>
    <lineage>
        <taxon>Bacteria</taxon>
        <taxon>Pseudomonadati</taxon>
        <taxon>Bacteroidota</taxon>
        <taxon>Cytophagia</taxon>
        <taxon>Cytophagales</taxon>
        <taxon>Amoebophilaceae</taxon>
        <taxon>Candidatus Amoebophilus</taxon>
    </lineage>
</organism>
<evidence type="ECO:0000313" key="3">
    <source>
        <dbReference type="Proteomes" id="UP000001227"/>
    </source>
</evidence>
<dbReference type="AlphaFoldDB" id="C3L3Y6"/>
<dbReference type="GO" id="GO:0003677">
    <property type="term" value="F:DNA binding"/>
    <property type="evidence" value="ECO:0007669"/>
    <property type="project" value="InterPro"/>
</dbReference>
<name>C3L3Y6_AMOA5</name>
<protein>
    <recommendedName>
        <fullName evidence="1">Transposase IS4-like domain-containing protein</fullName>
    </recommendedName>
</protein>